<dbReference type="InterPro" id="IPR001179">
    <property type="entry name" value="PPIase_FKBP_dom"/>
</dbReference>
<keyword evidence="7 9" id="KW-0413">Isomerase</keyword>
<evidence type="ECO:0000256" key="4">
    <source>
        <dbReference type="ARBA" id="ARBA00022490"/>
    </source>
</evidence>
<protein>
    <recommendedName>
        <fullName evidence="10">Peptidyl-prolyl cis-trans isomerase</fullName>
        <ecNumber evidence="10">5.2.1.8</ecNumber>
    </recommendedName>
</protein>
<dbReference type="SUPFAM" id="SSF54534">
    <property type="entry name" value="FKBP-like"/>
    <property type="match status" value="1"/>
</dbReference>
<comment type="catalytic activity">
    <reaction evidence="1 9 10">
        <text>[protein]-peptidylproline (omega=180) = [protein]-peptidylproline (omega=0)</text>
        <dbReference type="Rhea" id="RHEA:16237"/>
        <dbReference type="Rhea" id="RHEA-COMP:10747"/>
        <dbReference type="Rhea" id="RHEA-COMP:10748"/>
        <dbReference type="ChEBI" id="CHEBI:83833"/>
        <dbReference type="ChEBI" id="CHEBI:83834"/>
        <dbReference type="EC" id="5.2.1.8"/>
    </reaction>
</comment>
<dbReference type="InterPro" id="IPR046357">
    <property type="entry name" value="PPIase_dom_sf"/>
</dbReference>
<dbReference type="EC" id="5.2.1.8" evidence="10"/>
<dbReference type="GO" id="GO:0042026">
    <property type="term" value="P:protein refolding"/>
    <property type="evidence" value="ECO:0007669"/>
    <property type="project" value="UniProtKB-ARBA"/>
</dbReference>
<accession>S7TEV7</accession>
<keyword evidence="13" id="KW-1185">Reference proteome</keyword>
<keyword evidence="5 9" id="KW-0697">Rotamase</keyword>
<comment type="similarity">
    <text evidence="3 10">Belongs to the FKBP-type PPIase family.</text>
</comment>
<organism evidence="12 13">
    <name type="scientific">Alkalidesulfovibrio alkalitolerans DSM 16529</name>
    <dbReference type="NCBI Taxonomy" id="1121439"/>
    <lineage>
        <taxon>Bacteria</taxon>
        <taxon>Pseudomonadati</taxon>
        <taxon>Thermodesulfobacteriota</taxon>
        <taxon>Desulfovibrionia</taxon>
        <taxon>Desulfovibrionales</taxon>
        <taxon>Desulfovibrionaceae</taxon>
        <taxon>Alkalidesulfovibrio</taxon>
    </lineage>
</organism>
<evidence type="ECO:0000256" key="10">
    <source>
        <dbReference type="RuleBase" id="RU003915"/>
    </source>
</evidence>
<dbReference type="PATRIC" id="fig|1121439.3.peg.205"/>
<dbReference type="RefSeq" id="WP_020885707.1">
    <property type="nucleotide sequence ID" value="NZ_ATHI01000002.1"/>
</dbReference>
<feature type="domain" description="PPIase FKBP-type" evidence="11">
    <location>
        <begin position="7"/>
        <end position="90"/>
    </location>
</feature>
<dbReference type="GO" id="GO:0003755">
    <property type="term" value="F:peptidyl-prolyl cis-trans isomerase activity"/>
    <property type="evidence" value="ECO:0007669"/>
    <property type="project" value="UniProtKB-UniRule"/>
</dbReference>
<dbReference type="OrthoDB" id="9808891at2"/>
<dbReference type="eggNOG" id="COG1047">
    <property type="taxonomic scope" value="Bacteria"/>
</dbReference>
<evidence type="ECO:0000313" key="12">
    <source>
        <dbReference type="EMBL" id="EPR35717.1"/>
    </source>
</evidence>
<evidence type="ECO:0000256" key="7">
    <source>
        <dbReference type="ARBA" id="ARBA00023235"/>
    </source>
</evidence>
<evidence type="ECO:0000256" key="1">
    <source>
        <dbReference type="ARBA" id="ARBA00000971"/>
    </source>
</evidence>
<comment type="function">
    <text evidence="8">Also involved in hydrogenase metallocenter assembly, probably by participating in the nickel insertion step. This function in hydrogenase biosynthesis requires chaperone activity and the presence of the metal-binding domain, but not PPIase activity.</text>
</comment>
<evidence type="ECO:0000256" key="3">
    <source>
        <dbReference type="ARBA" id="ARBA00006577"/>
    </source>
</evidence>
<comment type="subcellular location">
    <subcellularLocation>
        <location evidence="2">Cytoplasm</location>
    </subcellularLocation>
</comment>
<evidence type="ECO:0000256" key="6">
    <source>
        <dbReference type="ARBA" id="ARBA00023186"/>
    </source>
</evidence>
<evidence type="ECO:0000256" key="5">
    <source>
        <dbReference type="ARBA" id="ARBA00023110"/>
    </source>
</evidence>
<evidence type="ECO:0000313" key="13">
    <source>
        <dbReference type="Proteomes" id="UP000014975"/>
    </source>
</evidence>
<sequence>MAQAKTGDTVKVHYTGKLPDGTVFDSSEGRDPLEFTLGEGMVIQGFEEAVTGLEPGEKREISFGPDKGYGDYDESLSCAVPRDQIPPHITPEPGMMLAFTTEDGQPAHVVVTAVEEDSVTLDANHPLAGQELTFAVELVSIG</sequence>
<evidence type="ECO:0000256" key="9">
    <source>
        <dbReference type="PROSITE-ProRule" id="PRU00277"/>
    </source>
</evidence>
<dbReference type="PANTHER" id="PTHR47861:SF3">
    <property type="entry name" value="FKBP-TYPE PEPTIDYL-PROLYL CIS-TRANS ISOMERASE SLYD"/>
    <property type="match status" value="1"/>
</dbReference>
<gene>
    <name evidence="12" type="ORF">dsat_1821</name>
</gene>
<dbReference type="Proteomes" id="UP000014975">
    <property type="component" value="Unassembled WGS sequence"/>
</dbReference>
<dbReference type="AlphaFoldDB" id="S7TEV7"/>
<evidence type="ECO:0000256" key="8">
    <source>
        <dbReference type="ARBA" id="ARBA00037071"/>
    </source>
</evidence>
<reference evidence="12 13" key="1">
    <citation type="journal article" date="2013" name="Genome Announc.">
        <title>Draft genome sequences for three mercury-methylating, sulfate-reducing bacteria.</title>
        <authorList>
            <person name="Brown S.D."/>
            <person name="Hurt R.A.Jr."/>
            <person name="Gilmour C.C."/>
            <person name="Elias D.A."/>
        </authorList>
    </citation>
    <scope>NUCLEOTIDE SEQUENCE [LARGE SCALE GENOMIC DNA]</scope>
    <source>
        <strain evidence="12 13">DSM 16529</strain>
    </source>
</reference>
<keyword evidence="6" id="KW-0143">Chaperone</keyword>
<evidence type="ECO:0000256" key="2">
    <source>
        <dbReference type="ARBA" id="ARBA00004496"/>
    </source>
</evidence>
<proteinExistence type="inferred from homology"/>
<name>S7TEV7_9BACT</name>
<comment type="caution">
    <text evidence="12">The sequence shown here is derived from an EMBL/GenBank/DDBJ whole genome shotgun (WGS) entry which is preliminary data.</text>
</comment>
<dbReference type="EMBL" id="ATHI01000002">
    <property type="protein sequence ID" value="EPR35717.1"/>
    <property type="molecule type" value="Genomic_DNA"/>
</dbReference>
<dbReference type="Gene3D" id="3.10.50.40">
    <property type="match status" value="1"/>
</dbReference>
<dbReference type="PANTHER" id="PTHR47861">
    <property type="entry name" value="FKBP-TYPE PEPTIDYL-PROLYL CIS-TRANS ISOMERASE SLYD"/>
    <property type="match status" value="1"/>
</dbReference>
<dbReference type="GO" id="GO:0005737">
    <property type="term" value="C:cytoplasm"/>
    <property type="evidence" value="ECO:0007669"/>
    <property type="project" value="UniProtKB-SubCell"/>
</dbReference>
<keyword evidence="4" id="KW-0963">Cytoplasm</keyword>
<dbReference type="PROSITE" id="PS50059">
    <property type="entry name" value="FKBP_PPIASE"/>
    <property type="match status" value="1"/>
</dbReference>
<evidence type="ECO:0000259" key="11">
    <source>
        <dbReference type="PROSITE" id="PS50059"/>
    </source>
</evidence>
<dbReference type="Pfam" id="PF00254">
    <property type="entry name" value="FKBP_C"/>
    <property type="match status" value="1"/>
</dbReference>
<dbReference type="STRING" id="1121439.dsat_1821"/>